<evidence type="ECO:0000313" key="2">
    <source>
        <dbReference type="Proteomes" id="UP000255425"/>
    </source>
</evidence>
<name>A0A380GZL2_9STAP</name>
<sequence length="44" mass="5140">MIIHKEGEFIMSKSVNLINEDSEYFAKSGRIKYYPLVVDMGMVR</sequence>
<organism evidence="1 2">
    <name type="scientific">Staphylococcus saccharolyticus</name>
    <dbReference type="NCBI Taxonomy" id="33028"/>
    <lineage>
        <taxon>Bacteria</taxon>
        <taxon>Bacillati</taxon>
        <taxon>Bacillota</taxon>
        <taxon>Bacilli</taxon>
        <taxon>Bacillales</taxon>
        <taxon>Staphylococcaceae</taxon>
        <taxon>Staphylococcus</taxon>
    </lineage>
</organism>
<dbReference type="GO" id="GO:0008483">
    <property type="term" value="F:transaminase activity"/>
    <property type="evidence" value="ECO:0007669"/>
    <property type="project" value="UniProtKB-KW"/>
</dbReference>
<keyword evidence="1" id="KW-0032">Aminotransferase</keyword>
<dbReference type="Proteomes" id="UP000255425">
    <property type="component" value="Unassembled WGS sequence"/>
</dbReference>
<keyword evidence="2" id="KW-1185">Reference proteome</keyword>
<proteinExistence type="predicted"/>
<gene>
    <name evidence="1" type="ORF">NCTC11807_00430</name>
</gene>
<protein>
    <submittedName>
        <fullName evidence="1">Aminotransferase</fullName>
    </submittedName>
</protein>
<dbReference type="EMBL" id="UHDZ01000001">
    <property type="protein sequence ID" value="SUM68125.1"/>
    <property type="molecule type" value="Genomic_DNA"/>
</dbReference>
<evidence type="ECO:0000313" key="1">
    <source>
        <dbReference type="EMBL" id="SUM68125.1"/>
    </source>
</evidence>
<accession>A0A380GZL2</accession>
<keyword evidence="1" id="KW-0808">Transferase</keyword>
<reference evidence="1 2" key="1">
    <citation type="submission" date="2018-06" db="EMBL/GenBank/DDBJ databases">
        <authorList>
            <consortium name="Pathogen Informatics"/>
            <person name="Doyle S."/>
        </authorList>
    </citation>
    <scope>NUCLEOTIDE SEQUENCE [LARGE SCALE GENOMIC DNA]</scope>
    <source>
        <strain evidence="1 2">NCTC11807</strain>
    </source>
</reference>
<dbReference type="AlphaFoldDB" id="A0A380GZL2"/>